<comment type="caution">
    <text evidence="2">The sequence shown here is derived from an EMBL/GenBank/DDBJ whole genome shotgun (WGS) entry which is preliminary data.</text>
</comment>
<dbReference type="EMBL" id="JBHSFV010000009">
    <property type="protein sequence ID" value="MFC4635098.1"/>
    <property type="molecule type" value="Genomic_DNA"/>
</dbReference>
<evidence type="ECO:0000313" key="2">
    <source>
        <dbReference type="EMBL" id="MFC4635098.1"/>
    </source>
</evidence>
<feature type="transmembrane region" description="Helical" evidence="1">
    <location>
        <begin position="5"/>
        <end position="24"/>
    </location>
</feature>
<dbReference type="RefSeq" id="WP_379979995.1">
    <property type="nucleotide sequence ID" value="NZ_JBHSFV010000009.1"/>
</dbReference>
<protein>
    <submittedName>
        <fullName evidence="2">Uncharacterized protein</fullName>
    </submittedName>
</protein>
<reference evidence="3" key="1">
    <citation type="journal article" date="2019" name="Int. J. Syst. Evol. Microbiol.">
        <title>The Global Catalogue of Microorganisms (GCM) 10K type strain sequencing project: providing services to taxonomists for standard genome sequencing and annotation.</title>
        <authorList>
            <consortium name="The Broad Institute Genomics Platform"/>
            <consortium name="The Broad Institute Genome Sequencing Center for Infectious Disease"/>
            <person name="Wu L."/>
            <person name="Ma J."/>
        </authorList>
    </citation>
    <scope>NUCLEOTIDE SEQUENCE [LARGE SCALE GENOMIC DNA]</scope>
    <source>
        <strain evidence="3">YJ-61-S</strain>
    </source>
</reference>
<proteinExistence type="predicted"/>
<name>A0ABV9HZ25_9FLAO</name>
<keyword evidence="1" id="KW-0472">Membrane</keyword>
<organism evidence="2 3">
    <name type="scientific">Dokdonia ponticola</name>
    <dbReference type="NCBI Taxonomy" id="2041041"/>
    <lineage>
        <taxon>Bacteria</taxon>
        <taxon>Pseudomonadati</taxon>
        <taxon>Bacteroidota</taxon>
        <taxon>Flavobacteriia</taxon>
        <taxon>Flavobacteriales</taxon>
        <taxon>Flavobacteriaceae</taxon>
        <taxon>Dokdonia</taxon>
    </lineage>
</organism>
<accession>A0ABV9HZ25</accession>
<evidence type="ECO:0000256" key="1">
    <source>
        <dbReference type="SAM" id="Phobius"/>
    </source>
</evidence>
<dbReference type="Proteomes" id="UP001596043">
    <property type="component" value="Unassembled WGS sequence"/>
</dbReference>
<sequence length="170" mass="19932">MKKLFLVINSYRLGILISVAFFYWGFLNDGYIRMIIGGFILFTIVRSIITDFKYALELDTWMKTHQNRLILFYPAKKPIQELIKTEFIPKIPFPVMEVYYDGPKLVGDIKQSVTKELMVWNKDAAIHKPCILKIKNKEIISEKLTELTLIGKQEINYQELIVKIEKIKNA</sequence>
<evidence type="ECO:0000313" key="3">
    <source>
        <dbReference type="Proteomes" id="UP001596043"/>
    </source>
</evidence>
<feature type="transmembrane region" description="Helical" evidence="1">
    <location>
        <begin position="30"/>
        <end position="49"/>
    </location>
</feature>
<keyword evidence="3" id="KW-1185">Reference proteome</keyword>
<gene>
    <name evidence="2" type="ORF">ACFO3O_14345</name>
</gene>
<keyword evidence="1" id="KW-0812">Transmembrane</keyword>
<keyword evidence="1" id="KW-1133">Transmembrane helix</keyword>